<name>A0ABR2CJJ6_9ROSI</name>
<dbReference type="Proteomes" id="UP001472677">
    <property type="component" value="Unassembled WGS sequence"/>
</dbReference>
<keyword evidence="2" id="KW-1185">Reference proteome</keyword>
<comment type="caution">
    <text evidence="1">The sequence shown here is derived from an EMBL/GenBank/DDBJ whole genome shotgun (WGS) entry which is preliminary data.</text>
</comment>
<reference evidence="1 2" key="1">
    <citation type="journal article" date="2024" name="G3 (Bethesda)">
        <title>Genome assembly of Hibiscus sabdariffa L. provides insights into metabolisms of medicinal natural products.</title>
        <authorList>
            <person name="Kim T."/>
        </authorList>
    </citation>
    <scope>NUCLEOTIDE SEQUENCE [LARGE SCALE GENOMIC DNA]</scope>
    <source>
        <strain evidence="1">TK-2024</strain>
        <tissue evidence="1">Old leaves</tissue>
    </source>
</reference>
<gene>
    <name evidence="1" type="ORF">V6N12_030078</name>
</gene>
<proteinExistence type="predicted"/>
<accession>A0ABR2CJJ6</accession>
<protein>
    <submittedName>
        <fullName evidence="1">Uncharacterized protein</fullName>
    </submittedName>
</protein>
<sequence length="217" mass="22662">MLMSGQSLDVRLEMVMVVRIRVGLPIGGGVSKHRGFGVDHEGMGDLPKGNEVFPEVEGSKVSPGSHLHVSSRQLAGGDKLPNDLGDGPGNVEVLPAQVNLVSLGSPLIVGGVGAQIDGLSESGIGSSSAPYVGLSQHFSSQSGGVSFSSGRQFLQVACSMSVSISRVSHFDANYRCVLRRKIRDVLDRNCLKIVGADDCLSSTGVFISNEEVEAEAV</sequence>
<evidence type="ECO:0000313" key="2">
    <source>
        <dbReference type="Proteomes" id="UP001472677"/>
    </source>
</evidence>
<organism evidence="1 2">
    <name type="scientific">Hibiscus sabdariffa</name>
    <name type="common">roselle</name>
    <dbReference type="NCBI Taxonomy" id="183260"/>
    <lineage>
        <taxon>Eukaryota</taxon>
        <taxon>Viridiplantae</taxon>
        <taxon>Streptophyta</taxon>
        <taxon>Embryophyta</taxon>
        <taxon>Tracheophyta</taxon>
        <taxon>Spermatophyta</taxon>
        <taxon>Magnoliopsida</taxon>
        <taxon>eudicotyledons</taxon>
        <taxon>Gunneridae</taxon>
        <taxon>Pentapetalae</taxon>
        <taxon>rosids</taxon>
        <taxon>malvids</taxon>
        <taxon>Malvales</taxon>
        <taxon>Malvaceae</taxon>
        <taxon>Malvoideae</taxon>
        <taxon>Hibiscus</taxon>
    </lineage>
</organism>
<dbReference type="EMBL" id="JBBPBM010000050">
    <property type="protein sequence ID" value="KAK8519714.1"/>
    <property type="molecule type" value="Genomic_DNA"/>
</dbReference>
<evidence type="ECO:0000313" key="1">
    <source>
        <dbReference type="EMBL" id="KAK8519714.1"/>
    </source>
</evidence>